<reference evidence="1" key="1">
    <citation type="journal article" date="2011" name="Environ. Microbiol.">
        <title>Genomic insights into the metabolic potential of the polycyclic aromatic hydrocarbon degrading sulfate-reducing Deltaproteobacterium N47.</title>
        <authorList>
            <person name="Bergmann F."/>
            <person name="Selesi D."/>
            <person name="Weinmaier T."/>
            <person name="Tischler P."/>
            <person name="Rattei T."/>
            <person name="Meckenstock R.U."/>
        </authorList>
    </citation>
    <scope>NUCLEOTIDE SEQUENCE</scope>
</reference>
<sequence>MIRKFAPDIISICLVALAAFMLSVRPNVNRDIHQRTVLPKVIQQKISAAEVEDKSNSGAVASYKELEARNLFSANGSYATDEKATEIVIPENPYTLIGILMGKEARALFRDYKGSVIYMKAGDKMLDGSVIAEIDRTFVKLRMGEDEKIQKIFNIQSLVSGAKK</sequence>
<evidence type="ECO:0000313" key="1">
    <source>
        <dbReference type="EMBL" id="CBX27907.1"/>
    </source>
</evidence>
<dbReference type="EMBL" id="FR695868">
    <property type="protein sequence ID" value="CBX27907.1"/>
    <property type="molecule type" value="Genomic_DNA"/>
</dbReference>
<proteinExistence type="predicted"/>
<accession>E1YBG3</accession>
<organism evidence="1">
    <name type="scientific">uncultured Desulfobacterium sp</name>
    <dbReference type="NCBI Taxonomy" id="201089"/>
    <lineage>
        <taxon>Bacteria</taxon>
        <taxon>Pseudomonadati</taxon>
        <taxon>Thermodesulfobacteriota</taxon>
        <taxon>Desulfobacteria</taxon>
        <taxon>Desulfobacterales</taxon>
        <taxon>Desulfobacteriaceae</taxon>
        <taxon>Desulfobacterium</taxon>
        <taxon>environmental samples</taxon>
    </lineage>
</organism>
<protein>
    <submittedName>
        <fullName evidence="1">Uncharacterized protein</fullName>
    </submittedName>
</protein>
<name>E1YBG3_9BACT</name>
<gene>
    <name evidence="1" type="ORF">N47_G32310</name>
</gene>
<dbReference type="AlphaFoldDB" id="E1YBG3"/>